<dbReference type="Gene3D" id="3.30.1460.30">
    <property type="entry name" value="YgaC/TfoX-N like chaperone"/>
    <property type="match status" value="1"/>
</dbReference>
<accession>A0ABT7LI26</accession>
<dbReference type="InterPro" id="IPR007076">
    <property type="entry name" value="TfoX_N"/>
</dbReference>
<evidence type="ECO:0000259" key="2">
    <source>
        <dbReference type="Pfam" id="PF04993"/>
    </source>
</evidence>
<keyword evidence="4" id="KW-1185">Reference proteome</keyword>
<reference evidence="3 4" key="1">
    <citation type="submission" date="2023-06" db="EMBL/GenBank/DDBJ databases">
        <title>Pelomonas sp. APW6 16S ribosomal RNA gene genome sequencing and assembly.</title>
        <authorList>
            <person name="Woo H."/>
        </authorList>
    </citation>
    <scope>NUCLEOTIDE SEQUENCE [LARGE SCALE GENOMIC DNA]</scope>
    <source>
        <strain evidence="3 4">APW6</strain>
    </source>
</reference>
<comment type="caution">
    <text evidence="3">The sequence shown here is derived from an EMBL/GenBank/DDBJ whole genome shotgun (WGS) entry which is preliminary data.</text>
</comment>
<proteinExistence type="predicted"/>
<dbReference type="RefSeq" id="WP_285982589.1">
    <property type="nucleotide sequence ID" value="NZ_JASVDS010000003.1"/>
</dbReference>
<feature type="region of interest" description="Disordered" evidence="1">
    <location>
        <begin position="109"/>
        <end position="132"/>
    </location>
</feature>
<dbReference type="Proteomes" id="UP001238603">
    <property type="component" value="Unassembled WGS sequence"/>
</dbReference>
<sequence length="132" mass="14716">MSKELLDHALELLAPLGSLRSRRMFGGWGLYVEDLFIAIIAFEQLFLKADDVTVPRFEALGCRRFEYEREGKVAGLRYFCPPEEALESPALMRPWAQLALEAALRARQKAKPPATARAKKAAASAARPRSKG</sequence>
<dbReference type="PANTHER" id="PTHR36121:SF1">
    <property type="entry name" value="PROTEIN SXY"/>
    <property type="match status" value="1"/>
</dbReference>
<dbReference type="EMBL" id="JASVDS010000003">
    <property type="protein sequence ID" value="MDL5032489.1"/>
    <property type="molecule type" value="Genomic_DNA"/>
</dbReference>
<name>A0ABT7LI26_9BURK</name>
<organism evidence="3 4">
    <name type="scientific">Roseateles subflavus</name>
    <dbReference type="NCBI Taxonomy" id="3053353"/>
    <lineage>
        <taxon>Bacteria</taxon>
        <taxon>Pseudomonadati</taxon>
        <taxon>Pseudomonadota</taxon>
        <taxon>Betaproteobacteria</taxon>
        <taxon>Burkholderiales</taxon>
        <taxon>Sphaerotilaceae</taxon>
        <taxon>Roseateles</taxon>
    </lineage>
</organism>
<evidence type="ECO:0000313" key="4">
    <source>
        <dbReference type="Proteomes" id="UP001238603"/>
    </source>
</evidence>
<dbReference type="SUPFAM" id="SSF159894">
    <property type="entry name" value="YgaC/TfoX-N like"/>
    <property type="match status" value="1"/>
</dbReference>
<dbReference type="Pfam" id="PF04993">
    <property type="entry name" value="TfoX_N"/>
    <property type="match status" value="1"/>
</dbReference>
<feature type="domain" description="TfoX N-terminal" evidence="2">
    <location>
        <begin position="11"/>
        <end position="103"/>
    </location>
</feature>
<dbReference type="InterPro" id="IPR047525">
    <property type="entry name" value="TfoX-like"/>
</dbReference>
<gene>
    <name evidence="3" type="ORF">QRD43_11305</name>
</gene>
<protein>
    <submittedName>
        <fullName evidence="3">TfoX/Sxy family protein</fullName>
    </submittedName>
</protein>
<dbReference type="PANTHER" id="PTHR36121">
    <property type="entry name" value="PROTEIN SXY"/>
    <property type="match status" value="1"/>
</dbReference>
<evidence type="ECO:0000256" key="1">
    <source>
        <dbReference type="SAM" id="MobiDB-lite"/>
    </source>
</evidence>
<evidence type="ECO:0000313" key="3">
    <source>
        <dbReference type="EMBL" id="MDL5032489.1"/>
    </source>
</evidence>